<dbReference type="SUPFAM" id="SSF52091">
    <property type="entry name" value="SpoIIaa-like"/>
    <property type="match status" value="1"/>
</dbReference>
<evidence type="ECO:0000313" key="2">
    <source>
        <dbReference type="EMBL" id="MDT0414819.1"/>
    </source>
</evidence>
<dbReference type="InterPro" id="IPR002645">
    <property type="entry name" value="STAS_dom"/>
</dbReference>
<accession>A0ABD5E167</accession>
<dbReference type="AlphaFoldDB" id="A0ABD5E167"/>
<dbReference type="PANTHER" id="PTHR33495:SF2">
    <property type="entry name" value="ANTI-SIGMA FACTOR ANTAGONIST TM_1081-RELATED"/>
    <property type="match status" value="1"/>
</dbReference>
<name>A0ABD5E167_9ACTN</name>
<dbReference type="PANTHER" id="PTHR33495">
    <property type="entry name" value="ANTI-SIGMA FACTOR ANTAGONIST TM_1081-RELATED-RELATED"/>
    <property type="match status" value="1"/>
</dbReference>
<dbReference type="CDD" id="cd07043">
    <property type="entry name" value="STAS_anti-anti-sigma_factors"/>
    <property type="match status" value="1"/>
</dbReference>
<dbReference type="RefSeq" id="WP_007819935.1">
    <property type="nucleotide sequence ID" value="NZ_JAVRER010000005.1"/>
</dbReference>
<protein>
    <submittedName>
        <fullName evidence="2">STAS domain-containing protein</fullName>
    </submittedName>
</protein>
<evidence type="ECO:0000313" key="3">
    <source>
        <dbReference type="Proteomes" id="UP001183607"/>
    </source>
</evidence>
<reference evidence="3" key="1">
    <citation type="submission" date="2023-07" db="EMBL/GenBank/DDBJ databases">
        <title>30 novel species of actinomycetes from the DSMZ collection.</title>
        <authorList>
            <person name="Nouioui I."/>
        </authorList>
    </citation>
    <scope>NUCLEOTIDE SEQUENCE [LARGE SCALE GENOMIC DNA]</scope>
    <source>
        <strain evidence="3">DSM 41982</strain>
    </source>
</reference>
<dbReference type="InterPro" id="IPR058548">
    <property type="entry name" value="MlaB-like_STAS"/>
</dbReference>
<comment type="caution">
    <text evidence="2">The sequence shown here is derived from an EMBL/GenBank/DDBJ whole genome shotgun (WGS) entry which is preliminary data.</text>
</comment>
<proteinExistence type="predicted"/>
<dbReference type="Pfam" id="PF13466">
    <property type="entry name" value="STAS_2"/>
    <property type="match status" value="1"/>
</dbReference>
<dbReference type="PROSITE" id="PS50801">
    <property type="entry name" value="STAS"/>
    <property type="match status" value="1"/>
</dbReference>
<dbReference type="Gene3D" id="3.30.750.24">
    <property type="entry name" value="STAS domain"/>
    <property type="match status" value="1"/>
</dbReference>
<sequence>MPDEAVSHVDIPGARVVRLVGEADLDTADVLDGALTGALASGLPLTVVDLSRTTFADSTVLGVLLRAHTLHEEAGLRLLLAGPLDDVLVRLFDVTGTRAYLRFAADVHQAIDEGDRHPERG</sequence>
<feature type="domain" description="STAS" evidence="1">
    <location>
        <begin position="4"/>
        <end position="114"/>
    </location>
</feature>
<dbReference type="InterPro" id="IPR036513">
    <property type="entry name" value="STAS_dom_sf"/>
</dbReference>
<organism evidence="2 3">
    <name type="scientific">Streptomyces evansiae</name>
    <dbReference type="NCBI Taxonomy" id="3075535"/>
    <lineage>
        <taxon>Bacteria</taxon>
        <taxon>Bacillati</taxon>
        <taxon>Actinomycetota</taxon>
        <taxon>Actinomycetes</taxon>
        <taxon>Kitasatosporales</taxon>
        <taxon>Streptomycetaceae</taxon>
        <taxon>Streptomyces</taxon>
    </lineage>
</organism>
<dbReference type="EMBL" id="JAVRER010000005">
    <property type="protein sequence ID" value="MDT0414819.1"/>
    <property type="molecule type" value="Genomic_DNA"/>
</dbReference>
<gene>
    <name evidence="2" type="ORF">RM574_04890</name>
</gene>
<evidence type="ECO:0000259" key="1">
    <source>
        <dbReference type="PROSITE" id="PS50801"/>
    </source>
</evidence>
<dbReference type="Proteomes" id="UP001183607">
    <property type="component" value="Unassembled WGS sequence"/>
</dbReference>